<sequence>MAQSLTLDTLKRGPSDVNISPSGVNASFDGLAFTPPQSAVDMLSPASRASGPPLFGVSYQIQQRSPRSSPFVGTAPENLSYLANPHQQVQGEWIISPLRPNSSGLPQSSIVNMVQPTQLRNDSLGQSPYFEQHELRKNTTSTMVPNTVDHSSTMM</sequence>
<keyword evidence="2" id="KW-1185">Reference proteome</keyword>
<dbReference type="Proteomes" id="UP001357485">
    <property type="component" value="Unassembled WGS sequence"/>
</dbReference>
<comment type="caution">
    <text evidence="1">The sequence shown here is derived from an EMBL/GenBank/DDBJ whole genome shotgun (WGS) entry which is preliminary data.</text>
</comment>
<dbReference type="EMBL" id="JAVRRA010018260">
    <property type="protein sequence ID" value="KAK5189041.1"/>
    <property type="molecule type" value="Genomic_DNA"/>
</dbReference>
<evidence type="ECO:0000313" key="2">
    <source>
        <dbReference type="Proteomes" id="UP001357485"/>
    </source>
</evidence>
<proteinExistence type="predicted"/>
<gene>
    <name evidence="1" type="ORF">LTR16_008075</name>
</gene>
<evidence type="ECO:0000313" key="1">
    <source>
        <dbReference type="EMBL" id="KAK5189041.1"/>
    </source>
</evidence>
<name>A0ABR0LKL3_9PEZI</name>
<accession>A0ABR0LKL3</accession>
<protein>
    <submittedName>
        <fullName evidence="1">Uncharacterized protein</fullName>
    </submittedName>
</protein>
<reference evidence="1 2" key="1">
    <citation type="submission" date="2023-08" db="EMBL/GenBank/DDBJ databases">
        <title>Black Yeasts Isolated from many extreme environments.</title>
        <authorList>
            <person name="Coleine C."/>
            <person name="Stajich J.E."/>
            <person name="Selbmann L."/>
        </authorList>
    </citation>
    <scope>NUCLEOTIDE SEQUENCE [LARGE SCALE GENOMIC DNA]</scope>
    <source>
        <strain evidence="1 2">CCFEE 536</strain>
    </source>
</reference>
<organism evidence="1 2">
    <name type="scientific">Cryomyces antarcticus</name>
    <dbReference type="NCBI Taxonomy" id="329879"/>
    <lineage>
        <taxon>Eukaryota</taxon>
        <taxon>Fungi</taxon>
        <taxon>Dikarya</taxon>
        <taxon>Ascomycota</taxon>
        <taxon>Pezizomycotina</taxon>
        <taxon>Dothideomycetes</taxon>
        <taxon>Dothideomycetes incertae sedis</taxon>
        <taxon>Cryomyces</taxon>
    </lineage>
</organism>